<dbReference type="CDD" id="cd09272">
    <property type="entry name" value="RNase_HI_RT_Ty1"/>
    <property type="match status" value="1"/>
</dbReference>
<dbReference type="PANTHER" id="PTHR11439">
    <property type="entry name" value="GAG-POL-RELATED RETROTRANSPOSON"/>
    <property type="match status" value="1"/>
</dbReference>
<dbReference type="SUPFAM" id="SSF56672">
    <property type="entry name" value="DNA/RNA polymerases"/>
    <property type="match status" value="1"/>
</dbReference>
<feature type="domain" description="Integrase zinc-binding" evidence="4">
    <location>
        <begin position="696"/>
        <end position="741"/>
    </location>
</feature>
<feature type="compositionally biased region" description="Polar residues" evidence="1">
    <location>
        <begin position="152"/>
        <end position="166"/>
    </location>
</feature>
<dbReference type="InterPro" id="IPR041588">
    <property type="entry name" value="Integrase_H2C2"/>
</dbReference>
<keyword evidence="2" id="KW-0472">Membrane</keyword>
<gene>
    <name evidence="6" type="ORF">FSB_LOCUS1747</name>
</gene>
<keyword evidence="2" id="KW-0812">Transmembrane</keyword>
<sequence>MASESSPNLLPFNTLIHMITIKLSSSNYLLWKSQLLPLLESQELLGYVDGTLMPPPRFEPAGFNTLNNKHLAWKVADQRLLSLLLSSLTEEAMAEVVGLSIARDVWLTLENTFSHRSKARELHLVSKAESFEIFQRSLEPSATTATTFTATNRGLTNNHGHPSSNRGNQRGHSSNHGSNSSNHGRSNSGQGRRPPRCQICRTEGHYADRCHQCTAAYIINRLPTPLLGGPSLPHPASSLPSIKTTTEIIVGPSTLAFPMSSHPMLTRAKAGIFKTRHPANLGVLGSSGLLPALLVSTEPKRFKSAAKNPAWLTAMDEEVQALQQNCTWVLVPRPANTNIVGSKWVFQTKYLPDGSIKRLKARLVAKGYTQVPSLDYTDTFSPVIKATTVRVVLSLVVTNKWPFRQLDVKNTFLNGTLTEHVYMEQLPGYIDPHFPHHVCHLKKALYGLKQAPRAWFQCFSSFLLTLGFSCSRADTSLFVFHQQSDIIYLLLYVDDIIITGNNSSLLDSFTRKLHSEFATKDLGSLSYFLGLEASPTPDGLFLTLQYLTITRPDIAHAVNSVSQFLHAPTADHFLAVKRILRYVKGCPDARRSTSGYFIYLGDNLVSWSVKKQPTVSCSSCESKYRALAMTLAELLWLTHLLHDLKVPLPQQLLLLCDNKSAIFLSSNPVSHKWAKHVELDYHFLRELVVAGKLCTQSLKEQIIHELHGSGLGGHLGRNKPVALVEKQYYWPQLKRDVENHVPENMANIIHAIQEEVDNQLKAFVTKYKEVVDKKQREKFFNKGDLVMVYLRNGRFHVATYNKLKDKKYGPYQIVKKINDNVYVVDLPPDMAISPTFNVIDVFKYCPHDEPIYPEPNSRMEESHLWRRVLVAKFGMDDILKRFDERMVIVFGRVLWLVWGLEFGFVSTDGVGIFLCGIGSFVVIGILLLFVTLMIGRLRKSCLSFRFFISFVFNVDGLAEI</sequence>
<feature type="transmembrane region" description="Helical" evidence="2">
    <location>
        <begin position="887"/>
        <end position="905"/>
    </location>
</feature>
<dbReference type="Pfam" id="PF14223">
    <property type="entry name" value="Retrotran_gag_2"/>
    <property type="match status" value="1"/>
</dbReference>
<feature type="domain" description="Reverse transcriptase Ty1/copia-type" evidence="3">
    <location>
        <begin position="326"/>
        <end position="541"/>
    </location>
</feature>
<dbReference type="InterPro" id="IPR013103">
    <property type="entry name" value="RVT_2"/>
</dbReference>
<accession>A0A2N9EGH4</accession>
<dbReference type="InterPro" id="IPR056924">
    <property type="entry name" value="SH3_Tf2-1"/>
</dbReference>
<reference evidence="6" key="1">
    <citation type="submission" date="2018-02" db="EMBL/GenBank/DDBJ databases">
        <authorList>
            <person name="Cohen D.B."/>
            <person name="Kent A.D."/>
        </authorList>
    </citation>
    <scope>NUCLEOTIDE SEQUENCE</scope>
</reference>
<organism evidence="6">
    <name type="scientific">Fagus sylvatica</name>
    <name type="common">Beechnut</name>
    <dbReference type="NCBI Taxonomy" id="28930"/>
    <lineage>
        <taxon>Eukaryota</taxon>
        <taxon>Viridiplantae</taxon>
        <taxon>Streptophyta</taxon>
        <taxon>Embryophyta</taxon>
        <taxon>Tracheophyta</taxon>
        <taxon>Spermatophyta</taxon>
        <taxon>Magnoliopsida</taxon>
        <taxon>eudicotyledons</taxon>
        <taxon>Gunneridae</taxon>
        <taxon>Pentapetalae</taxon>
        <taxon>rosids</taxon>
        <taxon>fabids</taxon>
        <taxon>Fagales</taxon>
        <taxon>Fagaceae</taxon>
        <taxon>Fagus</taxon>
    </lineage>
</organism>
<feature type="region of interest" description="Disordered" evidence="1">
    <location>
        <begin position="144"/>
        <end position="195"/>
    </location>
</feature>
<feature type="transmembrane region" description="Helical" evidence="2">
    <location>
        <begin position="911"/>
        <end position="935"/>
    </location>
</feature>
<keyword evidence="2" id="KW-1133">Transmembrane helix</keyword>
<evidence type="ECO:0000259" key="3">
    <source>
        <dbReference type="Pfam" id="PF07727"/>
    </source>
</evidence>
<evidence type="ECO:0000256" key="1">
    <source>
        <dbReference type="SAM" id="MobiDB-lite"/>
    </source>
</evidence>
<dbReference type="EMBL" id="OIVN01000080">
    <property type="protein sequence ID" value="SPC73865.1"/>
    <property type="molecule type" value="Genomic_DNA"/>
</dbReference>
<dbReference type="AlphaFoldDB" id="A0A2N9EGH4"/>
<dbReference type="Pfam" id="PF07727">
    <property type="entry name" value="RVT_2"/>
    <property type="match status" value="1"/>
</dbReference>
<protein>
    <recommendedName>
        <fullName evidence="7">Reverse transcriptase Ty1/copia-type domain-containing protein</fullName>
    </recommendedName>
</protein>
<evidence type="ECO:0000259" key="4">
    <source>
        <dbReference type="Pfam" id="PF17921"/>
    </source>
</evidence>
<dbReference type="Pfam" id="PF17921">
    <property type="entry name" value="Integrase_H2C2"/>
    <property type="match status" value="1"/>
</dbReference>
<evidence type="ECO:0008006" key="7">
    <source>
        <dbReference type="Google" id="ProtNLM"/>
    </source>
</evidence>
<name>A0A2N9EGH4_FAGSY</name>
<dbReference type="PANTHER" id="PTHR11439:SF455">
    <property type="entry name" value="RLK (RECEPTOR-LIKE PROTEIN KINASE) 8, PUTATIVE-RELATED"/>
    <property type="match status" value="1"/>
</dbReference>
<feature type="domain" description="Tf2-1-like SH3-like" evidence="5">
    <location>
        <begin position="783"/>
        <end position="844"/>
    </location>
</feature>
<feature type="compositionally biased region" description="Low complexity" evidence="1">
    <location>
        <begin position="167"/>
        <end position="192"/>
    </location>
</feature>
<dbReference type="Pfam" id="PF24626">
    <property type="entry name" value="SH3_Tf2-1"/>
    <property type="match status" value="1"/>
</dbReference>
<proteinExistence type="predicted"/>
<evidence type="ECO:0000256" key="2">
    <source>
        <dbReference type="SAM" id="Phobius"/>
    </source>
</evidence>
<dbReference type="InterPro" id="IPR043502">
    <property type="entry name" value="DNA/RNA_pol_sf"/>
</dbReference>
<evidence type="ECO:0000313" key="6">
    <source>
        <dbReference type="EMBL" id="SPC73865.1"/>
    </source>
</evidence>
<evidence type="ECO:0000259" key="5">
    <source>
        <dbReference type="Pfam" id="PF24626"/>
    </source>
</evidence>
<dbReference type="Gene3D" id="1.10.340.70">
    <property type="match status" value="1"/>
</dbReference>